<evidence type="ECO:0000313" key="2">
    <source>
        <dbReference type="Proteomes" id="UP000016922"/>
    </source>
</evidence>
<evidence type="ECO:0000313" key="1">
    <source>
        <dbReference type="EMBL" id="EPE34912.1"/>
    </source>
</evidence>
<protein>
    <submittedName>
        <fullName evidence="1">Uncharacterized protein</fullName>
    </submittedName>
</protein>
<dbReference type="GeneID" id="19469653"/>
<sequence length="245" mass="26843">MAQASATIPCILPETSGHPTFSSVSCHPDILWSWWEVERGQLSKTVWSLGPFECPELYTTATVTEVAAEQVEVVCCPSQVQVISTLVSKLADYCRSYTFVEKVPRNNAGQCMSPLKVGQEMVYTTNNSIPQEPPPTAIADGNDRAVSKRQTVEHPCFSWGAWSTGKPVGHPCWLTESQPAYTVTTSTITAPSQVYAFHVNGRNLVARPTVNATNTTRVVWVARVVLLSQPTPPMLNSHSLLLAKR</sequence>
<keyword evidence="2" id="KW-1185">Reference proteome</keyword>
<dbReference type="EMBL" id="KE145355">
    <property type="protein sequence ID" value="EPE34912.1"/>
    <property type="molecule type" value="Genomic_DNA"/>
</dbReference>
<dbReference type="Proteomes" id="UP000016922">
    <property type="component" value="Unassembled WGS sequence"/>
</dbReference>
<organism evidence="1 2">
    <name type="scientific">Glarea lozoyensis (strain ATCC 20868 / MF5171)</name>
    <dbReference type="NCBI Taxonomy" id="1116229"/>
    <lineage>
        <taxon>Eukaryota</taxon>
        <taxon>Fungi</taxon>
        <taxon>Dikarya</taxon>
        <taxon>Ascomycota</taxon>
        <taxon>Pezizomycotina</taxon>
        <taxon>Leotiomycetes</taxon>
        <taxon>Helotiales</taxon>
        <taxon>Helotiaceae</taxon>
        <taxon>Glarea</taxon>
    </lineage>
</organism>
<accession>S3D8X4</accession>
<dbReference type="AlphaFoldDB" id="S3D8X4"/>
<proteinExistence type="predicted"/>
<reference evidence="1 2" key="1">
    <citation type="journal article" date="2013" name="BMC Genomics">
        <title>Genomics-driven discovery of the pneumocandin biosynthetic gene cluster in the fungus Glarea lozoyensis.</title>
        <authorList>
            <person name="Chen L."/>
            <person name="Yue Q."/>
            <person name="Zhang X."/>
            <person name="Xiang M."/>
            <person name="Wang C."/>
            <person name="Li S."/>
            <person name="Che Y."/>
            <person name="Ortiz-Lopez F.J."/>
            <person name="Bills G.F."/>
            <person name="Liu X."/>
            <person name="An Z."/>
        </authorList>
    </citation>
    <scope>NUCLEOTIDE SEQUENCE [LARGE SCALE GENOMIC DNA]</scope>
    <source>
        <strain evidence="2">ATCC 20868 / MF5171</strain>
    </source>
</reference>
<dbReference type="HOGENOM" id="CLU_1133666_0_0_1"/>
<gene>
    <name evidence="1" type="ORF">GLAREA_10607</name>
</gene>
<dbReference type="RefSeq" id="XP_008077899.1">
    <property type="nucleotide sequence ID" value="XM_008079708.1"/>
</dbReference>
<dbReference type="KEGG" id="glz:GLAREA_10607"/>
<name>S3D8X4_GLAL2</name>